<gene>
    <name evidence="3" type="ORF">OHU17_00985</name>
</gene>
<evidence type="ECO:0000256" key="1">
    <source>
        <dbReference type="SAM" id="Phobius"/>
    </source>
</evidence>
<proteinExistence type="predicted"/>
<keyword evidence="4" id="KW-1185">Reference proteome</keyword>
<sequence>MGSGRRHALVASARALVSATALVAGYFLLPLDSAFTATTVLGLVGGIAVVALFLAWQIHQITRSPFPGLRAIESLAVTVPIVVLMFAIAYCLMDHSAPDSFSEGLSRTDGMYFSMTVFTTVGFGDITARSQPARLLATVQMTVNLLLIGVAARLMVHAVQEARRKRGRMATDGDGSATPGAP</sequence>
<evidence type="ECO:0000313" key="3">
    <source>
        <dbReference type="EMBL" id="WUO44493.1"/>
    </source>
</evidence>
<keyword evidence="1" id="KW-1133">Transmembrane helix</keyword>
<dbReference type="Pfam" id="PF07885">
    <property type="entry name" value="Ion_trans_2"/>
    <property type="match status" value="1"/>
</dbReference>
<evidence type="ECO:0000313" key="4">
    <source>
        <dbReference type="Proteomes" id="UP001432075"/>
    </source>
</evidence>
<feature type="transmembrane region" description="Helical" evidence="1">
    <location>
        <begin position="35"/>
        <end position="56"/>
    </location>
</feature>
<protein>
    <submittedName>
        <fullName evidence="3">Potassium channel family protein</fullName>
    </submittedName>
</protein>
<dbReference type="RefSeq" id="WP_328774928.1">
    <property type="nucleotide sequence ID" value="NZ_CP108057.1"/>
</dbReference>
<feature type="transmembrane region" description="Helical" evidence="1">
    <location>
        <begin position="7"/>
        <end position="29"/>
    </location>
</feature>
<organism evidence="3 4">
    <name type="scientific">Streptomyces goshikiensis</name>
    <dbReference type="NCBI Taxonomy" id="1942"/>
    <lineage>
        <taxon>Bacteria</taxon>
        <taxon>Bacillati</taxon>
        <taxon>Actinomycetota</taxon>
        <taxon>Actinomycetes</taxon>
        <taxon>Kitasatosporales</taxon>
        <taxon>Streptomycetaceae</taxon>
        <taxon>Streptomyces</taxon>
    </lineage>
</organism>
<accession>A0ABZ1RD73</accession>
<feature type="domain" description="Potassium channel" evidence="2">
    <location>
        <begin position="81"/>
        <end position="160"/>
    </location>
</feature>
<dbReference type="EMBL" id="CP108057">
    <property type="protein sequence ID" value="WUO44493.1"/>
    <property type="molecule type" value="Genomic_DNA"/>
</dbReference>
<keyword evidence="3" id="KW-0813">Transport</keyword>
<keyword evidence="3" id="KW-0406">Ion transport</keyword>
<dbReference type="InterPro" id="IPR013099">
    <property type="entry name" value="K_chnl_dom"/>
</dbReference>
<keyword evidence="1" id="KW-0812">Transmembrane</keyword>
<keyword evidence="1" id="KW-0472">Membrane</keyword>
<evidence type="ECO:0000259" key="2">
    <source>
        <dbReference type="Pfam" id="PF07885"/>
    </source>
</evidence>
<feature type="transmembrane region" description="Helical" evidence="1">
    <location>
        <begin position="135"/>
        <end position="156"/>
    </location>
</feature>
<feature type="transmembrane region" description="Helical" evidence="1">
    <location>
        <begin position="68"/>
        <end position="90"/>
    </location>
</feature>
<dbReference type="Gene3D" id="1.10.287.70">
    <property type="match status" value="1"/>
</dbReference>
<dbReference type="SUPFAM" id="SSF81324">
    <property type="entry name" value="Voltage-gated potassium channels"/>
    <property type="match status" value="1"/>
</dbReference>
<dbReference type="GO" id="GO:0034220">
    <property type="term" value="P:monoatomic ion transmembrane transport"/>
    <property type="evidence" value="ECO:0007669"/>
    <property type="project" value="UniProtKB-KW"/>
</dbReference>
<keyword evidence="3" id="KW-0407">Ion channel</keyword>
<name>A0ABZ1RD73_9ACTN</name>
<reference evidence="3" key="1">
    <citation type="submission" date="2022-10" db="EMBL/GenBank/DDBJ databases">
        <title>The complete genomes of actinobacterial strains from the NBC collection.</title>
        <authorList>
            <person name="Joergensen T.S."/>
            <person name="Alvarez Arevalo M."/>
            <person name="Sterndorff E.B."/>
            <person name="Faurdal D."/>
            <person name="Vuksanovic O."/>
            <person name="Mourched A.-S."/>
            <person name="Charusanti P."/>
            <person name="Shaw S."/>
            <person name="Blin K."/>
            <person name="Weber T."/>
        </authorList>
    </citation>
    <scope>NUCLEOTIDE SEQUENCE</scope>
    <source>
        <strain evidence="3">NBC_00283</strain>
    </source>
</reference>
<dbReference type="Proteomes" id="UP001432075">
    <property type="component" value="Chromosome"/>
</dbReference>